<reference evidence="1 2" key="1">
    <citation type="submission" date="2007-01" db="EMBL/GenBank/DDBJ databases">
        <title>Complete sequence of Psychromonas ingrahamii 37.</title>
        <authorList>
            <consortium name="US DOE Joint Genome Institute"/>
            <person name="Copeland A."/>
            <person name="Lucas S."/>
            <person name="Lapidus A."/>
            <person name="Barry K."/>
            <person name="Detter J.C."/>
            <person name="Glavina del Rio T."/>
            <person name="Hammon N."/>
            <person name="Israni S."/>
            <person name="Dalin E."/>
            <person name="Tice H."/>
            <person name="Pitluck S."/>
            <person name="Thompson L.S."/>
            <person name="Brettin T."/>
            <person name="Bruce D."/>
            <person name="Han C."/>
            <person name="Tapia R."/>
            <person name="Schmutz J."/>
            <person name="Larimer F."/>
            <person name="Land M."/>
            <person name="Hauser L."/>
            <person name="Kyrpides N."/>
            <person name="Ivanova N."/>
            <person name="Staley J."/>
            <person name="Richardson P."/>
        </authorList>
    </citation>
    <scope>NUCLEOTIDE SEQUENCE [LARGE SCALE GENOMIC DNA]</scope>
    <source>
        <strain evidence="1 2">37</strain>
    </source>
</reference>
<sequence length="98" mass="11078">MDIIVASDVFGKTSELITLCEDLDTIKIIDPYNGIDMGFKSESEAYSYFMAHMRIDAYLAIILKQVEQIFTTVHLYYCLAARSVALPRHSSFSASLCR</sequence>
<dbReference type="eggNOG" id="COG0412">
    <property type="taxonomic scope" value="Bacteria"/>
</dbReference>
<dbReference type="HOGENOM" id="CLU_2331637_0_0_6"/>
<dbReference type="EMBL" id="CP000510">
    <property type="protein sequence ID" value="ABM03350.1"/>
    <property type="molecule type" value="Genomic_DNA"/>
</dbReference>
<dbReference type="Proteomes" id="UP000000639">
    <property type="component" value="Chromosome"/>
</dbReference>
<dbReference type="AlphaFoldDB" id="A1SV35"/>
<evidence type="ECO:0000313" key="2">
    <source>
        <dbReference type="Proteomes" id="UP000000639"/>
    </source>
</evidence>
<organism evidence="1 2">
    <name type="scientific">Psychromonas ingrahamii (strain DSM 17664 / CCUG 51855 / 37)</name>
    <dbReference type="NCBI Taxonomy" id="357804"/>
    <lineage>
        <taxon>Bacteria</taxon>
        <taxon>Pseudomonadati</taxon>
        <taxon>Pseudomonadota</taxon>
        <taxon>Gammaproteobacteria</taxon>
        <taxon>Alteromonadales</taxon>
        <taxon>Psychromonadaceae</taxon>
        <taxon>Psychromonas</taxon>
    </lineage>
</organism>
<proteinExistence type="predicted"/>
<gene>
    <name evidence="1" type="ordered locus">Ping_1542</name>
</gene>
<accession>A1SV35</accession>
<keyword evidence="2" id="KW-1185">Reference proteome</keyword>
<protein>
    <submittedName>
        <fullName evidence="1">Uncharacterized protein</fullName>
    </submittedName>
</protein>
<evidence type="ECO:0000313" key="1">
    <source>
        <dbReference type="EMBL" id="ABM03350.1"/>
    </source>
</evidence>
<dbReference type="KEGG" id="pin:Ping_1542"/>
<name>A1SV35_PSYIN</name>